<evidence type="ECO:0000313" key="1">
    <source>
        <dbReference type="EMBL" id="GAJ00750.1"/>
    </source>
</evidence>
<gene>
    <name evidence="1" type="ORF">S12H4_35717</name>
</gene>
<organism evidence="1">
    <name type="scientific">marine sediment metagenome</name>
    <dbReference type="NCBI Taxonomy" id="412755"/>
    <lineage>
        <taxon>unclassified sequences</taxon>
        <taxon>metagenomes</taxon>
        <taxon>ecological metagenomes</taxon>
    </lineage>
</organism>
<sequence length="71" mass="7941">MGKTVKLKYHLINESGIATSKDMTGHAHLGEVTEDGDGKTVECMGCETEHVHKIFQWLVQPANEHTHNLKE</sequence>
<protein>
    <submittedName>
        <fullName evidence="1">Uncharacterized protein</fullName>
    </submittedName>
</protein>
<dbReference type="AlphaFoldDB" id="X1V752"/>
<dbReference type="EMBL" id="BARW01021235">
    <property type="protein sequence ID" value="GAJ00750.1"/>
    <property type="molecule type" value="Genomic_DNA"/>
</dbReference>
<name>X1V752_9ZZZZ</name>
<reference evidence="1" key="1">
    <citation type="journal article" date="2014" name="Front. Microbiol.">
        <title>High frequency of phylogenetically diverse reductive dehalogenase-homologous genes in deep subseafloor sedimentary metagenomes.</title>
        <authorList>
            <person name="Kawai M."/>
            <person name="Futagami T."/>
            <person name="Toyoda A."/>
            <person name="Takaki Y."/>
            <person name="Nishi S."/>
            <person name="Hori S."/>
            <person name="Arai W."/>
            <person name="Tsubouchi T."/>
            <person name="Morono Y."/>
            <person name="Uchiyama I."/>
            <person name="Ito T."/>
            <person name="Fujiyama A."/>
            <person name="Inagaki F."/>
            <person name="Takami H."/>
        </authorList>
    </citation>
    <scope>NUCLEOTIDE SEQUENCE</scope>
    <source>
        <strain evidence="1">Expedition CK06-06</strain>
    </source>
</reference>
<proteinExistence type="predicted"/>
<accession>X1V752</accession>
<comment type="caution">
    <text evidence="1">The sequence shown here is derived from an EMBL/GenBank/DDBJ whole genome shotgun (WGS) entry which is preliminary data.</text>
</comment>